<dbReference type="Proteomes" id="UP001476282">
    <property type="component" value="Unassembled WGS sequence"/>
</dbReference>
<keyword evidence="1" id="KW-0472">Membrane</keyword>
<proteinExistence type="predicted"/>
<sequence>MPIAEPHKELRFTRAGQATGLWILAAMAAAAAVILFSITIQREAPHPAWALLPLGLAGGLVFLALHCTRHAYLILSPIGVEIFPLIRPAAGMQVIGWSEIAAIDIDDRRITLHFNRDRTAGIHLTLSPIPKARRPLLIRALEGRAG</sequence>
<dbReference type="RefSeq" id="WP_353567431.1">
    <property type="nucleotide sequence ID" value="NZ_BAABRI010000013.1"/>
</dbReference>
<organism evidence="2 3">
    <name type="scientific">Haloferula sargassicola</name>
    <dbReference type="NCBI Taxonomy" id="490096"/>
    <lineage>
        <taxon>Bacteria</taxon>
        <taxon>Pseudomonadati</taxon>
        <taxon>Verrucomicrobiota</taxon>
        <taxon>Verrucomicrobiia</taxon>
        <taxon>Verrucomicrobiales</taxon>
        <taxon>Verrucomicrobiaceae</taxon>
        <taxon>Haloferula</taxon>
    </lineage>
</organism>
<feature type="transmembrane region" description="Helical" evidence="1">
    <location>
        <begin position="46"/>
        <end position="65"/>
    </location>
</feature>
<reference evidence="2 3" key="1">
    <citation type="submission" date="2024-02" db="EMBL/GenBank/DDBJ databases">
        <title>Haloferula sargassicola NBRC 104335.</title>
        <authorList>
            <person name="Ichikawa N."/>
            <person name="Katano-Makiyama Y."/>
            <person name="Hidaka K."/>
        </authorList>
    </citation>
    <scope>NUCLEOTIDE SEQUENCE [LARGE SCALE GENOMIC DNA]</scope>
    <source>
        <strain evidence="2 3">NBRC 104335</strain>
    </source>
</reference>
<keyword evidence="3" id="KW-1185">Reference proteome</keyword>
<dbReference type="EMBL" id="BAABRI010000013">
    <property type="protein sequence ID" value="GAA5483319.1"/>
    <property type="molecule type" value="Genomic_DNA"/>
</dbReference>
<keyword evidence="1" id="KW-1133">Transmembrane helix</keyword>
<comment type="caution">
    <text evidence="2">The sequence shown here is derived from an EMBL/GenBank/DDBJ whole genome shotgun (WGS) entry which is preliminary data.</text>
</comment>
<gene>
    <name evidence="2" type="ORF">Hsar01_02549</name>
</gene>
<name>A0ABP9UVE3_9BACT</name>
<evidence type="ECO:0000313" key="2">
    <source>
        <dbReference type="EMBL" id="GAA5483319.1"/>
    </source>
</evidence>
<protein>
    <recommendedName>
        <fullName evidence="4">PH domain-containing protein</fullName>
    </recommendedName>
</protein>
<accession>A0ABP9UVE3</accession>
<evidence type="ECO:0000313" key="3">
    <source>
        <dbReference type="Proteomes" id="UP001476282"/>
    </source>
</evidence>
<evidence type="ECO:0008006" key="4">
    <source>
        <dbReference type="Google" id="ProtNLM"/>
    </source>
</evidence>
<feature type="transmembrane region" description="Helical" evidence="1">
    <location>
        <begin position="21"/>
        <end position="40"/>
    </location>
</feature>
<keyword evidence="1" id="KW-0812">Transmembrane</keyword>
<evidence type="ECO:0000256" key="1">
    <source>
        <dbReference type="SAM" id="Phobius"/>
    </source>
</evidence>